<dbReference type="PROSITE" id="PS51257">
    <property type="entry name" value="PROKAR_LIPOPROTEIN"/>
    <property type="match status" value="1"/>
</dbReference>
<name>A0A412WUX4_9BACT</name>
<reference evidence="3 4" key="1">
    <citation type="submission" date="2018-08" db="EMBL/GenBank/DDBJ databases">
        <title>A genome reference for cultivated species of the human gut microbiota.</title>
        <authorList>
            <person name="Zou Y."/>
            <person name="Xue W."/>
            <person name="Luo G."/>
        </authorList>
    </citation>
    <scope>NUCLEOTIDE SEQUENCE [LARGE SCALE GENOMIC DNA]</scope>
    <source>
        <strain evidence="3 4">AF14-49</strain>
    </source>
</reference>
<organism evidence="3 4">
    <name type="scientific">Butyricimonas virosa</name>
    <dbReference type="NCBI Taxonomy" id="544645"/>
    <lineage>
        <taxon>Bacteria</taxon>
        <taxon>Pseudomonadati</taxon>
        <taxon>Bacteroidota</taxon>
        <taxon>Bacteroidia</taxon>
        <taxon>Bacteroidales</taxon>
        <taxon>Odoribacteraceae</taxon>
        <taxon>Butyricimonas</taxon>
    </lineage>
</organism>
<sequence>MTQKILFFLLILVAFVACKDDDENGFDVPVEFRKISFDPVPGGAVMRYKLPDNMNIFGVRARYKDAYGRQLVKEGTYLTDTLLLNGFAEARTNEPVQLTFLNNNLKESAPLEKTFSTQDAATVALFEHLTVNPFWGGFNVTYTSPAIVEGTVHIFYVGINPTTKQEDNILVGSFPILEGGDTLNFELKQALDELKVVVRTDDFEGNQVKMQIYEGIDALAMEMLSPDQFTFSFPPALQIEDEPHEIGVKYLFDGKKKGANYRKNYQRGDNYKFGTFVAGPNAFGERFVIDFGTPKIPAMLRGDAFLYHGRDYPYANPNYPDPTKDMFVCTLWTAVYTSRLASKIKVYGTNAENPSTAPLSECTLLYSLNDDPGWTNFYRNAWCRFSDYQQGPNDRSSAFKDKDDKTFEAADPISLDMKCNYLGKAFRYVFFIIEDTYMSHRWSNNYPYGYEDNANEYITFDELEVFVKMENK</sequence>
<dbReference type="Pfam" id="PF16323">
    <property type="entry name" value="DUF4959"/>
    <property type="match status" value="1"/>
</dbReference>
<evidence type="ECO:0000313" key="3">
    <source>
        <dbReference type="EMBL" id="RGV31081.1"/>
    </source>
</evidence>
<comment type="caution">
    <text evidence="3">The sequence shown here is derived from an EMBL/GenBank/DDBJ whole genome shotgun (WGS) entry which is preliminary data.</text>
</comment>
<evidence type="ECO:0000256" key="1">
    <source>
        <dbReference type="SAM" id="SignalP"/>
    </source>
</evidence>
<dbReference type="Proteomes" id="UP000283589">
    <property type="component" value="Unassembled WGS sequence"/>
</dbReference>
<evidence type="ECO:0000313" key="4">
    <source>
        <dbReference type="Proteomes" id="UP000283589"/>
    </source>
</evidence>
<dbReference type="EMBL" id="QRZA01000040">
    <property type="protein sequence ID" value="RGV31081.1"/>
    <property type="molecule type" value="Genomic_DNA"/>
</dbReference>
<feature type="domain" description="DUF4959" evidence="2">
    <location>
        <begin position="17"/>
        <end position="115"/>
    </location>
</feature>
<evidence type="ECO:0000259" key="2">
    <source>
        <dbReference type="Pfam" id="PF16323"/>
    </source>
</evidence>
<dbReference type="AlphaFoldDB" id="A0A412WUX4"/>
<dbReference type="InterPro" id="IPR032527">
    <property type="entry name" value="DUF4959"/>
</dbReference>
<proteinExistence type="predicted"/>
<protein>
    <submittedName>
        <fullName evidence="3">DUF4959 domain-containing protein</fullName>
    </submittedName>
</protein>
<dbReference type="RefSeq" id="WP_118261466.1">
    <property type="nucleotide sequence ID" value="NZ_CALBWO010000011.1"/>
</dbReference>
<gene>
    <name evidence="3" type="ORF">DWW18_18825</name>
</gene>
<feature type="chain" id="PRO_5019577572" evidence="1">
    <location>
        <begin position="20"/>
        <end position="472"/>
    </location>
</feature>
<keyword evidence="1" id="KW-0732">Signal</keyword>
<dbReference type="GeneID" id="86891542"/>
<accession>A0A412WUX4</accession>
<feature type="signal peptide" evidence="1">
    <location>
        <begin position="1"/>
        <end position="19"/>
    </location>
</feature>